<accession>A0ABR9K2F2</accession>
<protein>
    <submittedName>
        <fullName evidence="3">Uncharacterized protein</fullName>
    </submittedName>
</protein>
<dbReference type="RefSeq" id="WP_192762772.1">
    <property type="nucleotide sequence ID" value="NZ_JADBDZ010000001.1"/>
</dbReference>
<keyword evidence="4" id="KW-1185">Reference proteome</keyword>
<feature type="compositionally biased region" description="Basic and acidic residues" evidence="1">
    <location>
        <begin position="63"/>
        <end position="85"/>
    </location>
</feature>
<feature type="compositionally biased region" description="Polar residues" evidence="1">
    <location>
        <begin position="87"/>
        <end position="98"/>
    </location>
</feature>
<organism evidence="3 4">
    <name type="scientific">Actinomadura algeriensis</name>
    <dbReference type="NCBI Taxonomy" id="1679523"/>
    <lineage>
        <taxon>Bacteria</taxon>
        <taxon>Bacillati</taxon>
        <taxon>Actinomycetota</taxon>
        <taxon>Actinomycetes</taxon>
        <taxon>Streptosporangiales</taxon>
        <taxon>Thermomonosporaceae</taxon>
        <taxon>Actinomadura</taxon>
    </lineage>
</organism>
<evidence type="ECO:0000256" key="2">
    <source>
        <dbReference type="SAM" id="Phobius"/>
    </source>
</evidence>
<keyword evidence="2" id="KW-0812">Transmembrane</keyword>
<evidence type="ECO:0000313" key="4">
    <source>
        <dbReference type="Proteomes" id="UP000627838"/>
    </source>
</evidence>
<reference evidence="3 4" key="1">
    <citation type="submission" date="2020-10" db="EMBL/GenBank/DDBJ databases">
        <title>Sequencing the genomes of 1000 actinobacteria strains.</title>
        <authorList>
            <person name="Klenk H.-P."/>
        </authorList>
    </citation>
    <scope>NUCLEOTIDE SEQUENCE [LARGE SCALE GENOMIC DNA]</scope>
    <source>
        <strain evidence="3 4">DSM 46744</strain>
    </source>
</reference>
<name>A0ABR9K2F2_9ACTN</name>
<keyword evidence="2" id="KW-0472">Membrane</keyword>
<feature type="transmembrane region" description="Helical" evidence="2">
    <location>
        <begin position="7"/>
        <end position="27"/>
    </location>
</feature>
<dbReference type="EMBL" id="JADBDZ010000001">
    <property type="protein sequence ID" value="MBE1536778.1"/>
    <property type="molecule type" value="Genomic_DNA"/>
</dbReference>
<feature type="transmembrane region" description="Helical" evidence="2">
    <location>
        <begin position="33"/>
        <end position="54"/>
    </location>
</feature>
<comment type="caution">
    <text evidence="3">The sequence shown here is derived from an EMBL/GenBank/DDBJ whole genome shotgun (WGS) entry which is preliminary data.</text>
</comment>
<sequence length="171" mass="17663">MGRRIGAWAGTVATGVTAVVLAVFWLAEGLEPAGWLAGVASAFLALSLAAMTLLDRARDRLPHEEERQVEHPESEPPREETDGTARADTTNTVTGGTFSGQVMMIRDYKVGSEHAAEPGSGIAPGTVSNTFSGGEAHGGVLMGRDVMGEIDTGSVAPSPPSAPGPQERPEA</sequence>
<evidence type="ECO:0000313" key="3">
    <source>
        <dbReference type="EMBL" id="MBE1536778.1"/>
    </source>
</evidence>
<feature type="region of interest" description="Disordered" evidence="1">
    <location>
        <begin position="63"/>
        <end position="98"/>
    </location>
</feature>
<feature type="region of interest" description="Disordered" evidence="1">
    <location>
        <begin position="114"/>
        <end position="171"/>
    </location>
</feature>
<keyword evidence="2" id="KW-1133">Transmembrane helix</keyword>
<proteinExistence type="predicted"/>
<gene>
    <name evidence="3" type="ORF">H4W34_006611</name>
</gene>
<evidence type="ECO:0000256" key="1">
    <source>
        <dbReference type="SAM" id="MobiDB-lite"/>
    </source>
</evidence>
<dbReference type="Proteomes" id="UP000627838">
    <property type="component" value="Unassembled WGS sequence"/>
</dbReference>